<reference evidence="2" key="1">
    <citation type="journal article" date="2013" name="Nature">
        <title>Pan genome of the phytoplankton Emiliania underpins its global distribution.</title>
        <authorList>
            <person name="Read B.A."/>
            <person name="Kegel J."/>
            <person name="Klute M.J."/>
            <person name="Kuo A."/>
            <person name="Lefebvre S.C."/>
            <person name="Maumus F."/>
            <person name="Mayer C."/>
            <person name="Miller J."/>
            <person name="Monier A."/>
            <person name="Salamov A."/>
            <person name="Young J."/>
            <person name="Aguilar M."/>
            <person name="Claverie J.M."/>
            <person name="Frickenhaus S."/>
            <person name="Gonzalez K."/>
            <person name="Herman E.K."/>
            <person name="Lin Y.C."/>
            <person name="Napier J."/>
            <person name="Ogata H."/>
            <person name="Sarno A.F."/>
            <person name="Shmutz J."/>
            <person name="Schroeder D."/>
            <person name="de Vargas C."/>
            <person name="Verret F."/>
            <person name="von Dassow P."/>
            <person name="Valentin K."/>
            <person name="Van de Peer Y."/>
            <person name="Wheeler G."/>
            <person name="Dacks J.B."/>
            <person name="Delwiche C.F."/>
            <person name="Dyhrman S.T."/>
            <person name="Glockner G."/>
            <person name="John U."/>
            <person name="Richards T."/>
            <person name="Worden A.Z."/>
            <person name="Zhang X."/>
            <person name="Grigoriev I.V."/>
            <person name="Allen A.E."/>
            <person name="Bidle K."/>
            <person name="Borodovsky M."/>
            <person name="Bowler C."/>
            <person name="Brownlee C."/>
            <person name="Cock J.M."/>
            <person name="Elias M."/>
            <person name="Gladyshev V.N."/>
            <person name="Groth M."/>
            <person name="Guda C."/>
            <person name="Hadaegh A."/>
            <person name="Iglesias-Rodriguez M.D."/>
            <person name="Jenkins J."/>
            <person name="Jones B.M."/>
            <person name="Lawson T."/>
            <person name="Leese F."/>
            <person name="Lindquist E."/>
            <person name="Lobanov A."/>
            <person name="Lomsadze A."/>
            <person name="Malik S.B."/>
            <person name="Marsh M.E."/>
            <person name="Mackinder L."/>
            <person name="Mock T."/>
            <person name="Mueller-Roeber B."/>
            <person name="Pagarete A."/>
            <person name="Parker M."/>
            <person name="Probert I."/>
            <person name="Quesneville H."/>
            <person name="Raines C."/>
            <person name="Rensing S.A."/>
            <person name="Riano-Pachon D.M."/>
            <person name="Richier S."/>
            <person name="Rokitta S."/>
            <person name="Shiraiwa Y."/>
            <person name="Soanes D.M."/>
            <person name="van der Giezen M."/>
            <person name="Wahlund T.M."/>
            <person name="Williams B."/>
            <person name="Wilson W."/>
            <person name="Wolfe G."/>
            <person name="Wurch L.L."/>
        </authorList>
    </citation>
    <scope>NUCLEOTIDE SEQUENCE</scope>
</reference>
<proteinExistence type="predicted"/>
<evidence type="ECO:0000313" key="2">
    <source>
        <dbReference type="Proteomes" id="UP000013827"/>
    </source>
</evidence>
<organism evidence="1 2">
    <name type="scientific">Emiliania huxleyi (strain CCMP1516)</name>
    <dbReference type="NCBI Taxonomy" id="280463"/>
    <lineage>
        <taxon>Eukaryota</taxon>
        <taxon>Haptista</taxon>
        <taxon>Haptophyta</taxon>
        <taxon>Prymnesiophyceae</taxon>
        <taxon>Isochrysidales</taxon>
        <taxon>Noelaerhabdaceae</taxon>
        <taxon>Emiliania</taxon>
    </lineage>
</organism>
<dbReference type="EnsemblProtists" id="EOD05467">
    <property type="protein sequence ID" value="EOD05467"/>
    <property type="gene ID" value="EMIHUDRAFT_199236"/>
</dbReference>
<sequence>MLVKSPQSCAFAMVPTLMVLTPLVNNDPLLVTHGIAAFHSGVKVASLIATDGSVLVVATPLATNLLLDHCLDFAEAVPAGYA</sequence>
<dbReference type="PaxDb" id="2903-EOD05467"/>
<dbReference type="RefSeq" id="XP_005757896.1">
    <property type="nucleotide sequence ID" value="XM_005757839.1"/>
</dbReference>
<dbReference type="HOGENOM" id="CLU_2563232_0_0_1"/>
<dbReference type="KEGG" id="ehx:EMIHUDRAFT_199236"/>
<protein>
    <submittedName>
        <fullName evidence="1">Uncharacterized protein</fullName>
    </submittedName>
</protein>
<dbReference type="Proteomes" id="UP000013827">
    <property type="component" value="Unassembled WGS sequence"/>
</dbReference>
<accession>A0A0D3I2I2</accession>
<dbReference type="GeneID" id="17251609"/>
<reference evidence="1" key="2">
    <citation type="submission" date="2024-10" db="UniProtKB">
        <authorList>
            <consortium name="EnsemblProtists"/>
        </authorList>
    </citation>
    <scope>IDENTIFICATION</scope>
</reference>
<name>A0A0D3I2I2_EMIH1</name>
<evidence type="ECO:0000313" key="1">
    <source>
        <dbReference type="EnsemblProtists" id="EOD05467"/>
    </source>
</evidence>
<dbReference type="AlphaFoldDB" id="A0A0D3I2I2"/>
<keyword evidence="2" id="KW-1185">Reference proteome</keyword>